<sequence>MNTPEWLKPGIYGGVIGAVVVTFVGFSWGGWMTGGGANKMARIMAESDVIAALTPVCIDMSRADPDRIAKLATINSTASYKQRDAVIAAGWATVPGTETANRDLAQACMAALKLDAS</sequence>
<accession>A0ABT2ZTU6</accession>
<evidence type="ECO:0000256" key="1">
    <source>
        <dbReference type="SAM" id="Phobius"/>
    </source>
</evidence>
<organism evidence="2 3">
    <name type="scientific">Albidovulum litorale</name>
    <dbReference type="NCBI Taxonomy" id="2984134"/>
    <lineage>
        <taxon>Bacteria</taxon>
        <taxon>Pseudomonadati</taxon>
        <taxon>Pseudomonadota</taxon>
        <taxon>Alphaproteobacteria</taxon>
        <taxon>Rhodobacterales</taxon>
        <taxon>Paracoccaceae</taxon>
        <taxon>Albidovulum</taxon>
    </lineage>
</organism>
<keyword evidence="1" id="KW-0472">Membrane</keyword>
<dbReference type="Proteomes" id="UP001652564">
    <property type="component" value="Unassembled WGS sequence"/>
</dbReference>
<comment type="caution">
    <text evidence="2">The sequence shown here is derived from an EMBL/GenBank/DDBJ whole genome shotgun (WGS) entry which is preliminary data.</text>
</comment>
<gene>
    <name evidence="2" type="ORF">OEZ71_19895</name>
</gene>
<feature type="transmembrane region" description="Helical" evidence="1">
    <location>
        <begin position="12"/>
        <end position="34"/>
    </location>
</feature>
<name>A0ABT2ZTU6_9RHOB</name>
<evidence type="ECO:0000313" key="2">
    <source>
        <dbReference type="EMBL" id="MCV2874569.1"/>
    </source>
</evidence>
<dbReference type="EMBL" id="JAOWKZ010000006">
    <property type="protein sequence ID" value="MCV2874569.1"/>
    <property type="molecule type" value="Genomic_DNA"/>
</dbReference>
<proteinExistence type="predicted"/>
<keyword evidence="1" id="KW-1133">Transmembrane helix</keyword>
<protein>
    <submittedName>
        <fullName evidence="2">Uncharacterized protein</fullName>
    </submittedName>
</protein>
<evidence type="ECO:0000313" key="3">
    <source>
        <dbReference type="Proteomes" id="UP001652564"/>
    </source>
</evidence>
<dbReference type="RefSeq" id="WP_263741850.1">
    <property type="nucleotide sequence ID" value="NZ_JAOWKZ010000006.1"/>
</dbReference>
<keyword evidence="3" id="KW-1185">Reference proteome</keyword>
<keyword evidence="1" id="KW-0812">Transmembrane</keyword>
<reference evidence="2 3" key="1">
    <citation type="submission" date="2022-10" db="EMBL/GenBank/DDBJ databases">
        <title>Defluviimonas sp. nov., isolated from ocean surface sediments.</title>
        <authorList>
            <person name="He W."/>
            <person name="Wang L."/>
            <person name="Zhang D.-F."/>
        </authorList>
    </citation>
    <scope>NUCLEOTIDE SEQUENCE [LARGE SCALE GENOMIC DNA]</scope>
    <source>
        <strain evidence="2 3">WL0050</strain>
    </source>
</reference>